<dbReference type="Pfam" id="PF18885">
    <property type="entry name" value="DUF5648"/>
    <property type="match status" value="1"/>
</dbReference>
<feature type="compositionally biased region" description="Pro residues" evidence="1">
    <location>
        <begin position="428"/>
        <end position="438"/>
    </location>
</feature>
<name>A0ABZ2JV67_9BACT</name>
<evidence type="ECO:0000313" key="3">
    <source>
        <dbReference type="EMBL" id="WXA90373.1"/>
    </source>
</evidence>
<accession>A0ABZ2JV67</accession>
<dbReference type="Gene3D" id="2.170.15.10">
    <property type="entry name" value="Proaerolysin, chain A, domain 3"/>
    <property type="match status" value="1"/>
</dbReference>
<gene>
    <name evidence="3" type="ORF">LZC95_28405</name>
</gene>
<organism evidence="3 4">
    <name type="scientific">Pendulispora brunnea</name>
    <dbReference type="NCBI Taxonomy" id="2905690"/>
    <lineage>
        <taxon>Bacteria</taxon>
        <taxon>Pseudomonadati</taxon>
        <taxon>Myxococcota</taxon>
        <taxon>Myxococcia</taxon>
        <taxon>Myxococcales</taxon>
        <taxon>Sorangiineae</taxon>
        <taxon>Pendulisporaceae</taxon>
        <taxon>Pendulispora</taxon>
    </lineage>
</organism>
<dbReference type="EMBL" id="CP089982">
    <property type="protein sequence ID" value="WXA90373.1"/>
    <property type="molecule type" value="Genomic_DNA"/>
</dbReference>
<proteinExistence type="predicted"/>
<feature type="domain" description="DUF5648" evidence="2">
    <location>
        <begin position="185"/>
        <end position="302"/>
    </location>
</feature>
<evidence type="ECO:0000259" key="2">
    <source>
        <dbReference type="Pfam" id="PF18885"/>
    </source>
</evidence>
<keyword evidence="4" id="KW-1185">Reference proteome</keyword>
<evidence type="ECO:0000256" key="1">
    <source>
        <dbReference type="SAM" id="MobiDB-lite"/>
    </source>
</evidence>
<feature type="region of interest" description="Disordered" evidence="1">
    <location>
        <begin position="418"/>
        <end position="445"/>
    </location>
</feature>
<evidence type="ECO:0000313" key="4">
    <source>
        <dbReference type="Proteomes" id="UP001379533"/>
    </source>
</evidence>
<dbReference type="RefSeq" id="WP_394840985.1">
    <property type="nucleotide sequence ID" value="NZ_CP089982.1"/>
</dbReference>
<sequence>MPTITVEMVREMNKRLEARNSAVFIAEREFEGANYDKQMIAHPPDSTVAPMLIDEIVYSNCSSTPQDVKAAVDKSITNQVKWYVKAGTKIGWKVSFAVNALFVKASTEFNFEISLEGGKEGTETEAFTYKFETPLRVPSMKKLIFQAILQQEKVQDVPFTLHVFLLGGQVGVVPRGLKALRRYWNGNEHFFTIYEEHPEDNGYSPEGSPGYIFETQQPGTVPLYRYWDGGDHFYTTNYGELGEGRGGYTKEGIAGYVYTTPENGAIPLYRYYNGKDHHYTSDYNELGEARFDYHKEGIACYIVPQSVAEAGAPRDIASLLPSLSDRTFTLTGNFRGESTVRNASILTFEKDLSAEQCAILGGSVQSFTSAPSGDAPTVQLAPGFYMQRTGESNRASTEMLTAGQPGVRTIDASASVVSSASNASAVKPPEPIPPPNPRPNRAHRM</sequence>
<dbReference type="InterPro" id="IPR043708">
    <property type="entry name" value="DUF5648"/>
</dbReference>
<protein>
    <recommendedName>
        <fullName evidence="2">DUF5648 domain-containing protein</fullName>
    </recommendedName>
</protein>
<dbReference type="Proteomes" id="UP001379533">
    <property type="component" value="Chromosome"/>
</dbReference>
<reference evidence="3 4" key="1">
    <citation type="submission" date="2021-12" db="EMBL/GenBank/DDBJ databases">
        <title>Discovery of the Pendulisporaceae a myxobacterial family with distinct sporulation behavior and unique specialized metabolism.</title>
        <authorList>
            <person name="Garcia R."/>
            <person name="Popoff A."/>
            <person name="Bader C.D."/>
            <person name="Loehr J."/>
            <person name="Walesch S."/>
            <person name="Walt C."/>
            <person name="Boldt J."/>
            <person name="Bunk B."/>
            <person name="Haeckl F.J.F.P.J."/>
            <person name="Gunesch A.P."/>
            <person name="Birkelbach J."/>
            <person name="Nuebel U."/>
            <person name="Pietschmann T."/>
            <person name="Bach T."/>
            <person name="Mueller R."/>
        </authorList>
    </citation>
    <scope>NUCLEOTIDE SEQUENCE [LARGE SCALE GENOMIC DNA]</scope>
    <source>
        <strain evidence="3 4">MSr12523</strain>
    </source>
</reference>
<dbReference type="SUPFAM" id="SSF56973">
    <property type="entry name" value="Aerolisin/ETX pore-forming domain"/>
    <property type="match status" value="1"/>
</dbReference>